<dbReference type="RefSeq" id="WP_359203454.1">
    <property type="nucleotide sequence ID" value="NZ_JBEZAM010000002.1"/>
</dbReference>
<gene>
    <name evidence="1" type="ORF">AB0A76_01990</name>
</gene>
<dbReference type="InterPro" id="IPR045756">
    <property type="entry name" value="DUF6183"/>
</dbReference>
<reference evidence="1 2" key="1">
    <citation type="submission" date="2024-06" db="EMBL/GenBank/DDBJ databases">
        <title>The Natural Products Discovery Center: Release of the First 8490 Sequenced Strains for Exploring Actinobacteria Biosynthetic Diversity.</title>
        <authorList>
            <person name="Kalkreuter E."/>
            <person name="Kautsar S.A."/>
            <person name="Yang D."/>
            <person name="Bader C.D."/>
            <person name="Teijaro C.N."/>
            <person name="Fluegel L."/>
            <person name="Davis C.M."/>
            <person name="Simpson J.R."/>
            <person name="Lauterbach L."/>
            <person name="Steele A.D."/>
            <person name="Gui C."/>
            <person name="Meng S."/>
            <person name="Li G."/>
            <person name="Viehrig K."/>
            <person name="Ye F."/>
            <person name="Su P."/>
            <person name="Kiefer A.F."/>
            <person name="Nichols A."/>
            <person name="Cepeda A.J."/>
            <person name="Yan W."/>
            <person name="Fan B."/>
            <person name="Jiang Y."/>
            <person name="Adhikari A."/>
            <person name="Zheng C.-J."/>
            <person name="Schuster L."/>
            <person name="Cowan T.M."/>
            <person name="Smanski M.J."/>
            <person name="Chevrette M.G."/>
            <person name="De Carvalho L.P.S."/>
            <person name="Shen B."/>
        </authorList>
    </citation>
    <scope>NUCLEOTIDE SEQUENCE [LARGE SCALE GENOMIC DNA]</scope>
    <source>
        <strain evidence="1 2">NPDC045705</strain>
    </source>
</reference>
<name>A0ABV3CQG4_STREX</name>
<comment type="caution">
    <text evidence="1">The sequence shown here is derived from an EMBL/GenBank/DDBJ whole genome shotgun (WGS) entry which is preliminary data.</text>
</comment>
<dbReference type="EMBL" id="JBEZAM010000002">
    <property type="protein sequence ID" value="MEU7291968.1"/>
    <property type="molecule type" value="Genomic_DNA"/>
</dbReference>
<evidence type="ECO:0000313" key="2">
    <source>
        <dbReference type="Proteomes" id="UP001551210"/>
    </source>
</evidence>
<organism evidence="1 2">
    <name type="scientific">Streptomyces exfoliatus</name>
    <name type="common">Streptomyces hydrogenans</name>
    <dbReference type="NCBI Taxonomy" id="1905"/>
    <lineage>
        <taxon>Bacteria</taxon>
        <taxon>Bacillati</taxon>
        <taxon>Actinomycetota</taxon>
        <taxon>Actinomycetes</taxon>
        <taxon>Kitasatosporales</taxon>
        <taxon>Streptomycetaceae</taxon>
        <taxon>Streptomyces</taxon>
    </lineage>
</organism>
<evidence type="ECO:0000313" key="1">
    <source>
        <dbReference type="EMBL" id="MEU7291968.1"/>
    </source>
</evidence>
<dbReference type="Proteomes" id="UP001551210">
    <property type="component" value="Unassembled WGS sequence"/>
</dbReference>
<accession>A0ABV3CQG4</accession>
<proteinExistence type="predicted"/>
<protein>
    <submittedName>
        <fullName evidence="1">DUF6183 family protein</fullName>
    </submittedName>
</protein>
<sequence>MRPAWEALSWLPATLRPFETGASFPSRSVDGGSGGGWWGLSAVERLDPPTPRTTERSPLRNIATTDLHESIVAAPAAGEFGHYDAWVFALDAPLGPALVPVLVPTLPMPCVADLGPTARFEIVRRPPADIWRILFGTASMGGVYGGGVHGAYGRRSAWWSLAGLAGAPSGASAEDVERHVLESAWFHFQCDAEWFHNEIHDYGIAALPPDGRRLAVLAATDTD</sequence>
<keyword evidence="2" id="KW-1185">Reference proteome</keyword>
<dbReference type="Pfam" id="PF19681">
    <property type="entry name" value="DUF6183"/>
    <property type="match status" value="1"/>
</dbReference>